<dbReference type="GO" id="GO:0048471">
    <property type="term" value="C:perinuclear region of cytoplasm"/>
    <property type="evidence" value="ECO:0007669"/>
    <property type="project" value="TreeGrafter"/>
</dbReference>
<evidence type="ECO:0000313" key="1">
    <source>
        <dbReference type="EMBL" id="OMJ69597.1"/>
    </source>
</evidence>
<dbReference type="EMBL" id="MPUH01001179">
    <property type="protein sequence ID" value="OMJ69597.1"/>
    <property type="molecule type" value="Genomic_DNA"/>
</dbReference>
<evidence type="ECO:0000313" key="2">
    <source>
        <dbReference type="Proteomes" id="UP000187209"/>
    </source>
</evidence>
<dbReference type="Proteomes" id="UP000187209">
    <property type="component" value="Unassembled WGS sequence"/>
</dbReference>
<comment type="caution">
    <text evidence="1">The sequence shown here is derived from an EMBL/GenBank/DDBJ whole genome shotgun (WGS) entry which is preliminary data.</text>
</comment>
<sequence>MEMQSMQEKLKKIQNEEEEKSITFIRSQFGKHSKILDISNKYLVKEAFEYFVVCLTSHFKNYNTYRSLVLENCLLTNVVISKLFTSLTKLKIRHFITSFDVANNQVEISEKIAKKLVKFLEKSVKSKPIKLNLQGNIVSSPVAVNAILSITRDFKELSLYDTRLSAEALLALSEFIAKNKSILKLDLSYNPTAFTNADIVQTFGISVGINNKIESLNLSGNSTIHKDVIFIKFLSGISTNTSLIELNLGNLGLRDRAVEIICKVLFPVMPLMELDLQSNCISCKAFDLLLSNLPDFITSLDVSYNDFRSNSILESLGKHFKTNRTLRKLNISYSIELMSLDVNALDNFCRGITENISLSELWCEGIKIGEDPDEFCSKVGEAISNRKYSLTFKISAVNCFSGSQDNSCISKNSSKQPFKFA</sequence>
<organism evidence="1 2">
    <name type="scientific">Stentor coeruleus</name>
    <dbReference type="NCBI Taxonomy" id="5963"/>
    <lineage>
        <taxon>Eukaryota</taxon>
        <taxon>Sar</taxon>
        <taxon>Alveolata</taxon>
        <taxon>Ciliophora</taxon>
        <taxon>Postciliodesmatophora</taxon>
        <taxon>Heterotrichea</taxon>
        <taxon>Heterotrichida</taxon>
        <taxon>Stentoridae</taxon>
        <taxon>Stentor</taxon>
    </lineage>
</organism>
<dbReference type="GO" id="GO:0031267">
    <property type="term" value="F:small GTPase binding"/>
    <property type="evidence" value="ECO:0007669"/>
    <property type="project" value="TreeGrafter"/>
</dbReference>
<dbReference type="InterPro" id="IPR032675">
    <property type="entry name" value="LRR_dom_sf"/>
</dbReference>
<dbReference type="GO" id="GO:0005634">
    <property type="term" value="C:nucleus"/>
    <property type="evidence" value="ECO:0007669"/>
    <property type="project" value="TreeGrafter"/>
</dbReference>
<protein>
    <submittedName>
        <fullName evidence="1">Uncharacterized protein</fullName>
    </submittedName>
</protein>
<gene>
    <name evidence="1" type="ORF">SteCoe_32643</name>
</gene>
<dbReference type="GO" id="GO:0005829">
    <property type="term" value="C:cytosol"/>
    <property type="evidence" value="ECO:0007669"/>
    <property type="project" value="TreeGrafter"/>
</dbReference>
<dbReference type="GO" id="GO:0006913">
    <property type="term" value="P:nucleocytoplasmic transport"/>
    <property type="evidence" value="ECO:0007669"/>
    <property type="project" value="TreeGrafter"/>
</dbReference>
<dbReference type="InterPro" id="IPR027038">
    <property type="entry name" value="RanGap"/>
</dbReference>
<dbReference type="AlphaFoldDB" id="A0A1R2AYN2"/>
<proteinExistence type="predicted"/>
<keyword evidence="2" id="KW-1185">Reference proteome</keyword>
<dbReference type="SUPFAM" id="SSF52047">
    <property type="entry name" value="RNI-like"/>
    <property type="match status" value="1"/>
</dbReference>
<dbReference type="Gene3D" id="3.80.10.10">
    <property type="entry name" value="Ribonuclease Inhibitor"/>
    <property type="match status" value="2"/>
</dbReference>
<dbReference type="OrthoDB" id="10487472at2759"/>
<dbReference type="GO" id="GO:0005096">
    <property type="term" value="F:GTPase activator activity"/>
    <property type="evidence" value="ECO:0007669"/>
    <property type="project" value="InterPro"/>
</dbReference>
<dbReference type="PANTHER" id="PTHR24113">
    <property type="entry name" value="RAN GTPASE-ACTIVATING PROTEIN 1"/>
    <property type="match status" value="1"/>
</dbReference>
<reference evidence="1 2" key="1">
    <citation type="submission" date="2016-11" db="EMBL/GenBank/DDBJ databases">
        <title>The macronuclear genome of Stentor coeruleus: a giant cell with tiny introns.</title>
        <authorList>
            <person name="Slabodnick M."/>
            <person name="Ruby J.G."/>
            <person name="Reiff S.B."/>
            <person name="Swart E.C."/>
            <person name="Gosai S."/>
            <person name="Prabakaran S."/>
            <person name="Witkowska E."/>
            <person name="Larue G.E."/>
            <person name="Fisher S."/>
            <person name="Freeman R.M."/>
            <person name="Gunawardena J."/>
            <person name="Chu W."/>
            <person name="Stover N.A."/>
            <person name="Gregory B.D."/>
            <person name="Nowacki M."/>
            <person name="Derisi J."/>
            <person name="Roy S.W."/>
            <person name="Marshall W.F."/>
            <person name="Sood P."/>
        </authorList>
    </citation>
    <scope>NUCLEOTIDE SEQUENCE [LARGE SCALE GENOMIC DNA]</scope>
    <source>
        <strain evidence="1">WM001</strain>
    </source>
</reference>
<accession>A0A1R2AYN2</accession>
<name>A0A1R2AYN2_9CILI</name>
<dbReference type="PANTHER" id="PTHR24113:SF15">
    <property type="entry name" value="NACHT DOMAIN-CONTAINING PROTEIN"/>
    <property type="match status" value="1"/>
</dbReference>